<evidence type="ECO:0000313" key="3">
    <source>
        <dbReference type="EMBL" id="SEF55294.1"/>
    </source>
</evidence>
<keyword evidence="4" id="KW-1185">Reference proteome</keyword>
<proteinExistence type="predicted"/>
<evidence type="ECO:0000256" key="1">
    <source>
        <dbReference type="SAM" id="MobiDB-lite"/>
    </source>
</evidence>
<reference evidence="3 4" key="1">
    <citation type="submission" date="2016-10" db="EMBL/GenBank/DDBJ databases">
        <authorList>
            <person name="de Groot N.N."/>
        </authorList>
    </citation>
    <scope>NUCLEOTIDE SEQUENCE [LARGE SCALE GENOMIC DNA]</scope>
    <source>
        <strain evidence="3 4">DSM 22489</strain>
    </source>
</reference>
<feature type="signal peptide" evidence="2">
    <location>
        <begin position="1"/>
        <end position="21"/>
    </location>
</feature>
<dbReference type="RefSeq" id="WP_103931337.1">
    <property type="nucleotide sequence ID" value="NZ_FNVA01000001.1"/>
</dbReference>
<feature type="chain" id="PRO_5009284416" description="LTXXQ motif family protein" evidence="2">
    <location>
        <begin position="22"/>
        <end position="141"/>
    </location>
</feature>
<keyword evidence="2" id="KW-0732">Signal</keyword>
<protein>
    <recommendedName>
        <fullName evidence="5">LTXXQ motif family protein</fullName>
    </recommendedName>
</protein>
<accession>A0A1H5SXV8</accession>
<evidence type="ECO:0008006" key="5">
    <source>
        <dbReference type="Google" id="ProtNLM"/>
    </source>
</evidence>
<dbReference type="Proteomes" id="UP000236728">
    <property type="component" value="Unassembled WGS sequence"/>
</dbReference>
<evidence type="ECO:0000256" key="2">
    <source>
        <dbReference type="SAM" id="SignalP"/>
    </source>
</evidence>
<feature type="compositionally biased region" description="Low complexity" evidence="1">
    <location>
        <begin position="23"/>
        <end position="35"/>
    </location>
</feature>
<gene>
    <name evidence="3" type="ORF">SAMN05421819_0395</name>
</gene>
<sequence>MKRILLSAALLLSLGGVAALAQQDAPPAPQQGQPPMHHRRADPQREVAHLTRALNLTPDQASKLEPILATRDQQMKAVFQNQQLAPQDRHQQMMAIHQTTEQQLATVLTPDQLQQLKEMRHKGRGRGQWGQGQRQGGAPAA</sequence>
<dbReference type="OrthoDB" id="123229at2"/>
<feature type="compositionally biased region" description="Gly residues" evidence="1">
    <location>
        <begin position="126"/>
        <end position="135"/>
    </location>
</feature>
<evidence type="ECO:0000313" key="4">
    <source>
        <dbReference type="Proteomes" id="UP000236728"/>
    </source>
</evidence>
<organism evidence="3 4">
    <name type="scientific">Bryocella elongata</name>
    <dbReference type="NCBI Taxonomy" id="863522"/>
    <lineage>
        <taxon>Bacteria</taxon>
        <taxon>Pseudomonadati</taxon>
        <taxon>Acidobacteriota</taxon>
        <taxon>Terriglobia</taxon>
        <taxon>Terriglobales</taxon>
        <taxon>Acidobacteriaceae</taxon>
        <taxon>Bryocella</taxon>
    </lineage>
</organism>
<feature type="region of interest" description="Disordered" evidence="1">
    <location>
        <begin position="119"/>
        <end position="141"/>
    </location>
</feature>
<feature type="region of interest" description="Disordered" evidence="1">
    <location>
        <begin position="23"/>
        <end position="45"/>
    </location>
</feature>
<name>A0A1H5SXV8_9BACT</name>
<dbReference type="AlphaFoldDB" id="A0A1H5SXV8"/>
<dbReference type="EMBL" id="FNVA01000001">
    <property type="protein sequence ID" value="SEF55294.1"/>
    <property type="molecule type" value="Genomic_DNA"/>
</dbReference>